<comment type="caution">
    <text evidence="2">The sequence shown here is derived from an EMBL/GenBank/DDBJ whole genome shotgun (WGS) entry which is preliminary data.</text>
</comment>
<dbReference type="InterPro" id="IPR027417">
    <property type="entry name" value="P-loop_NTPase"/>
</dbReference>
<accession>A0ABW4ZCP5</accession>
<reference evidence="3" key="1">
    <citation type="journal article" date="2019" name="Int. J. Syst. Evol. Microbiol.">
        <title>The Global Catalogue of Microorganisms (GCM) 10K type strain sequencing project: providing services to taxonomists for standard genome sequencing and annotation.</title>
        <authorList>
            <consortium name="The Broad Institute Genomics Platform"/>
            <consortium name="The Broad Institute Genome Sequencing Center for Infectious Disease"/>
            <person name="Wu L."/>
            <person name="Ma J."/>
        </authorList>
    </citation>
    <scope>NUCLEOTIDE SEQUENCE [LARGE SCALE GENOMIC DNA]</scope>
    <source>
        <strain evidence="3">CCUG 57942</strain>
    </source>
</reference>
<dbReference type="EMBL" id="JBHUJB010000051">
    <property type="protein sequence ID" value="MFD2159783.1"/>
    <property type="molecule type" value="Genomic_DNA"/>
</dbReference>
<dbReference type="InterPro" id="IPR026634">
    <property type="entry name" value="TPST-like"/>
</dbReference>
<dbReference type="Pfam" id="PF13469">
    <property type="entry name" value="Sulfotransfer_3"/>
    <property type="match status" value="1"/>
</dbReference>
<dbReference type="RefSeq" id="WP_377178419.1">
    <property type="nucleotide sequence ID" value="NZ_JBHUJB010000051.1"/>
</dbReference>
<dbReference type="PANTHER" id="PTHR12788">
    <property type="entry name" value="PROTEIN-TYROSINE SULFOTRANSFERASE 2"/>
    <property type="match status" value="1"/>
</dbReference>
<dbReference type="SUPFAM" id="SSF48452">
    <property type="entry name" value="TPR-like"/>
    <property type="match status" value="1"/>
</dbReference>
<dbReference type="InterPro" id="IPR019734">
    <property type="entry name" value="TPR_rpt"/>
</dbReference>
<protein>
    <submittedName>
        <fullName evidence="2">Tetratricopeptide repeat-containing sulfotransferase family protein</fullName>
    </submittedName>
</protein>
<keyword evidence="1" id="KW-0808">Transferase</keyword>
<dbReference type="Gene3D" id="3.40.50.300">
    <property type="entry name" value="P-loop containing nucleotide triphosphate hydrolases"/>
    <property type="match status" value="1"/>
</dbReference>
<proteinExistence type="predicted"/>
<gene>
    <name evidence="2" type="ORF">ACFSW8_12810</name>
</gene>
<dbReference type="PANTHER" id="PTHR12788:SF10">
    <property type="entry name" value="PROTEIN-TYROSINE SULFOTRANSFERASE"/>
    <property type="match status" value="1"/>
</dbReference>
<dbReference type="Proteomes" id="UP001597389">
    <property type="component" value="Unassembled WGS sequence"/>
</dbReference>
<organism evidence="2 3">
    <name type="scientific">Rubritalea tangerina</name>
    <dbReference type="NCBI Taxonomy" id="430798"/>
    <lineage>
        <taxon>Bacteria</taxon>
        <taxon>Pseudomonadati</taxon>
        <taxon>Verrucomicrobiota</taxon>
        <taxon>Verrucomicrobiia</taxon>
        <taxon>Verrucomicrobiales</taxon>
        <taxon>Rubritaleaceae</taxon>
        <taxon>Rubritalea</taxon>
    </lineage>
</organism>
<sequence>MESLQKARQLWMRERYGEAIEYFRLSLSEHPRSPEVLIDSARAFGQWYEHSEMERLNKRLLRLMGNSAEAHFQVGLTYRMSHWPEEALKHYKRSLSKRKGHLLCLLEAAIVAERLDQQSLAEGFVDRCLQLSPQLPEALLVRARIHSAQKQYVEAVACIEKVVAMPERVVASDTRARALIEWATLSYKLGKEHEVLDRLKSAKLIQRQEAQTILSNLSDEGEVNRLFCDISSEDLSRWRSSSQRGEGVVLMASFPRSGTTLLESLLGRYRRVVASDELDVFSKKLLPRLIESLGGTEVSTDGLNEVPESLWQECADDYYSGQEEALQVKLGGKILLDKNPTYIAFIPFFLKMLPRMKLVVPLRDPRGVILSCYFQYFPMNKFSAQLLDIESIARRYVGDIGRWIEIRGKLDKSQYYEVRYEELVEAPDEVVSKLAEYMGLSGVELADRGSQARILNAPTYGDVRKGVYQSAAGRWQKYANEFDKVREILEPVMHQLGYRW</sequence>
<evidence type="ECO:0000313" key="3">
    <source>
        <dbReference type="Proteomes" id="UP001597389"/>
    </source>
</evidence>
<dbReference type="SMART" id="SM00028">
    <property type="entry name" value="TPR"/>
    <property type="match status" value="5"/>
</dbReference>
<dbReference type="InterPro" id="IPR011990">
    <property type="entry name" value="TPR-like_helical_dom_sf"/>
</dbReference>
<evidence type="ECO:0000313" key="2">
    <source>
        <dbReference type="EMBL" id="MFD2159783.1"/>
    </source>
</evidence>
<dbReference type="SUPFAM" id="SSF52540">
    <property type="entry name" value="P-loop containing nucleoside triphosphate hydrolases"/>
    <property type="match status" value="1"/>
</dbReference>
<name>A0ABW4ZCP5_9BACT</name>
<dbReference type="Gene3D" id="1.25.40.10">
    <property type="entry name" value="Tetratricopeptide repeat domain"/>
    <property type="match status" value="1"/>
</dbReference>
<keyword evidence="3" id="KW-1185">Reference proteome</keyword>
<evidence type="ECO:0000256" key="1">
    <source>
        <dbReference type="ARBA" id="ARBA00022679"/>
    </source>
</evidence>